<reference evidence="2" key="1">
    <citation type="submission" date="2013-10" db="EMBL/GenBank/DDBJ databases">
        <title>Genomic analysis of the causative agents of coccidiosis in chickens.</title>
        <authorList>
            <person name="Reid A.J."/>
            <person name="Blake D."/>
            <person name="Billington K."/>
            <person name="Browne H."/>
            <person name="Dunn M."/>
            <person name="Hung S."/>
            <person name="Kawahara F."/>
            <person name="Miranda-Saavedra D."/>
            <person name="Mourier T."/>
            <person name="Nagra H."/>
            <person name="Otto T.D."/>
            <person name="Rawlings N."/>
            <person name="Sanchez A."/>
            <person name="Sanders M."/>
            <person name="Subramaniam C."/>
            <person name="Tay Y."/>
            <person name="Dear P."/>
            <person name="Doerig C."/>
            <person name="Gruber A."/>
            <person name="Parkinson J."/>
            <person name="Shirley M."/>
            <person name="Wan K.L."/>
            <person name="Berriman M."/>
            <person name="Tomley F."/>
            <person name="Pain A."/>
        </authorList>
    </citation>
    <scope>NUCLEOTIDE SEQUENCE [LARGE SCALE GENOMIC DNA]</scope>
    <source>
        <strain evidence="2">Houghton</strain>
    </source>
</reference>
<name>U6K4S8_9EIME</name>
<dbReference type="Proteomes" id="UP000030744">
    <property type="component" value="Unassembled WGS sequence"/>
</dbReference>
<dbReference type="GeneID" id="25381140"/>
<feature type="compositionally biased region" description="Polar residues" evidence="1">
    <location>
        <begin position="123"/>
        <end position="132"/>
    </location>
</feature>
<feature type="compositionally biased region" description="Basic residues" evidence="1">
    <location>
        <begin position="109"/>
        <end position="119"/>
    </location>
</feature>
<feature type="region of interest" description="Disordered" evidence="1">
    <location>
        <begin position="77"/>
        <end position="132"/>
    </location>
</feature>
<dbReference type="AlphaFoldDB" id="U6K4S8"/>
<organism evidence="2 3">
    <name type="scientific">Eimeria mitis</name>
    <dbReference type="NCBI Taxonomy" id="44415"/>
    <lineage>
        <taxon>Eukaryota</taxon>
        <taxon>Sar</taxon>
        <taxon>Alveolata</taxon>
        <taxon>Apicomplexa</taxon>
        <taxon>Conoidasida</taxon>
        <taxon>Coccidia</taxon>
        <taxon>Eucoccidiorida</taxon>
        <taxon>Eimeriorina</taxon>
        <taxon>Eimeriidae</taxon>
        <taxon>Eimeria</taxon>
    </lineage>
</organism>
<accession>U6K4S8</accession>
<reference evidence="2" key="2">
    <citation type="submission" date="2013-10" db="EMBL/GenBank/DDBJ databases">
        <authorList>
            <person name="Aslett M."/>
        </authorList>
    </citation>
    <scope>NUCLEOTIDE SEQUENCE [LARGE SCALE GENOMIC DNA]</scope>
    <source>
        <strain evidence="2">Houghton</strain>
    </source>
</reference>
<evidence type="ECO:0000313" key="2">
    <source>
        <dbReference type="EMBL" id="CDJ31322.1"/>
    </source>
</evidence>
<gene>
    <name evidence="2" type="ORF">EMH_0065740</name>
</gene>
<feature type="compositionally biased region" description="Low complexity" evidence="1">
    <location>
        <begin position="1"/>
        <end position="13"/>
    </location>
</feature>
<dbReference type="RefSeq" id="XP_013353887.1">
    <property type="nucleotide sequence ID" value="XM_013498433.1"/>
</dbReference>
<proteinExistence type="predicted"/>
<evidence type="ECO:0000256" key="1">
    <source>
        <dbReference type="SAM" id="MobiDB-lite"/>
    </source>
</evidence>
<sequence>MMKRGPPSSTSRPGGPPFLSPLLVSLDPPGGLRGGPQVGPPGAPPTETDWGAEGPPVLPRLQQQQLQQQRSLRLWLQKAKRQQRQTQRQQQEHPLVGPFPAVSPCGGPRRQRQRKRRQTLQRETSSWRCSIS</sequence>
<evidence type="ECO:0000313" key="3">
    <source>
        <dbReference type="Proteomes" id="UP000030744"/>
    </source>
</evidence>
<keyword evidence="3" id="KW-1185">Reference proteome</keyword>
<feature type="region of interest" description="Disordered" evidence="1">
    <location>
        <begin position="1"/>
        <end position="65"/>
    </location>
</feature>
<protein>
    <submittedName>
        <fullName evidence="2">Uncharacterized protein</fullName>
    </submittedName>
</protein>
<dbReference type="VEuPathDB" id="ToxoDB:EMH_0065740"/>
<dbReference type="EMBL" id="HG683182">
    <property type="protein sequence ID" value="CDJ31322.1"/>
    <property type="molecule type" value="Genomic_DNA"/>
</dbReference>